<evidence type="ECO:0000313" key="2">
    <source>
        <dbReference type="Proteomes" id="UP000265520"/>
    </source>
</evidence>
<name>A0A392Q6C4_9FABA</name>
<protein>
    <submittedName>
        <fullName evidence="1">Uncharacterized protein</fullName>
    </submittedName>
</protein>
<sequence>VGLGQGSRDGIVIVIAVNLGIHCNHLPTSPFSHSFRSLLIHSWLVIGLDPFKSKDHNFKHV</sequence>
<reference evidence="1 2" key="1">
    <citation type="journal article" date="2018" name="Front. Plant Sci.">
        <title>Red Clover (Trifolium pratense) and Zigzag Clover (T. medium) - A Picture of Genomic Similarities and Differences.</title>
        <authorList>
            <person name="Dluhosova J."/>
            <person name="Istvanek J."/>
            <person name="Nedelnik J."/>
            <person name="Repkova J."/>
        </authorList>
    </citation>
    <scope>NUCLEOTIDE SEQUENCE [LARGE SCALE GENOMIC DNA]</scope>
    <source>
        <strain evidence="2">cv. 10/8</strain>
        <tissue evidence="1">Leaf</tissue>
    </source>
</reference>
<organism evidence="1 2">
    <name type="scientific">Trifolium medium</name>
    <dbReference type="NCBI Taxonomy" id="97028"/>
    <lineage>
        <taxon>Eukaryota</taxon>
        <taxon>Viridiplantae</taxon>
        <taxon>Streptophyta</taxon>
        <taxon>Embryophyta</taxon>
        <taxon>Tracheophyta</taxon>
        <taxon>Spermatophyta</taxon>
        <taxon>Magnoliopsida</taxon>
        <taxon>eudicotyledons</taxon>
        <taxon>Gunneridae</taxon>
        <taxon>Pentapetalae</taxon>
        <taxon>rosids</taxon>
        <taxon>fabids</taxon>
        <taxon>Fabales</taxon>
        <taxon>Fabaceae</taxon>
        <taxon>Papilionoideae</taxon>
        <taxon>50 kb inversion clade</taxon>
        <taxon>NPAAA clade</taxon>
        <taxon>Hologalegina</taxon>
        <taxon>IRL clade</taxon>
        <taxon>Trifolieae</taxon>
        <taxon>Trifolium</taxon>
    </lineage>
</organism>
<gene>
    <name evidence="1" type="ORF">A2U01_0039960</name>
</gene>
<evidence type="ECO:0000313" key="1">
    <source>
        <dbReference type="EMBL" id="MCI18805.1"/>
    </source>
</evidence>
<accession>A0A392Q6C4</accession>
<keyword evidence="2" id="KW-1185">Reference proteome</keyword>
<feature type="non-terminal residue" evidence="1">
    <location>
        <position position="1"/>
    </location>
</feature>
<dbReference type="AlphaFoldDB" id="A0A392Q6C4"/>
<dbReference type="EMBL" id="LXQA010111900">
    <property type="protein sequence ID" value="MCI18805.1"/>
    <property type="molecule type" value="Genomic_DNA"/>
</dbReference>
<comment type="caution">
    <text evidence="1">The sequence shown here is derived from an EMBL/GenBank/DDBJ whole genome shotgun (WGS) entry which is preliminary data.</text>
</comment>
<proteinExistence type="predicted"/>
<dbReference type="Proteomes" id="UP000265520">
    <property type="component" value="Unassembled WGS sequence"/>
</dbReference>